<feature type="signal peptide" evidence="1">
    <location>
        <begin position="1"/>
        <end position="19"/>
    </location>
</feature>
<dbReference type="OrthoDB" id="6628715at2"/>
<dbReference type="EMBL" id="SNVX01000017">
    <property type="protein sequence ID" value="TDN51582.1"/>
    <property type="molecule type" value="Genomic_DNA"/>
</dbReference>
<name>A0A4V3BMR1_SCAGO</name>
<reference evidence="2 3" key="1">
    <citation type="submission" date="2019-03" db="EMBL/GenBank/DDBJ databases">
        <title>Genomic analyses of the natural microbiome of Caenorhabditis elegans.</title>
        <authorList>
            <person name="Samuel B."/>
        </authorList>
    </citation>
    <scope>NUCLEOTIDE SEQUENCE [LARGE SCALE GENOMIC DNA]</scope>
    <source>
        <strain evidence="2 3">BIGb0156</strain>
    </source>
</reference>
<protein>
    <recommendedName>
        <fullName evidence="4">Lipoprotein</fullName>
    </recommendedName>
</protein>
<evidence type="ECO:0000256" key="1">
    <source>
        <dbReference type="SAM" id="SignalP"/>
    </source>
</evidence>
<evidence type="ECO:0000313" key="2">
    <source>
        <dbReference type="EMBL" id="TDN51582.1"/>
    </source>
</evidence>
<evidence type="ECO:0008006" key="4">
    <source>
        <dbReference type="Google" id="ProtNLM"/>
    </source>
</evidence>
<accession>A0A4V3BMR1</accession>
<dbReference type="PROSITE" id="PS51257">
    <property type="entry name" value="PROKAR_LIPOPROTEIN"/>
    <property type="match status" value="1"/>
</dbReference>
<feature type="chain" id="PRO_5020621268" description="Lipoprotein" evidence="1">
    <location>
        <begin position="20"/>
        <end position="223"/>
    </location>
</feature>
<proteinExistence type="predicted"/>
<dbReference type="RefSeq" id="WP_133462064.1">
    <property type="nucleotide sequence ID" value="NZ_SNVX01000017.1"/>
</dbReference>
<organism evidence="2 3">
    <name type="scientific">Scandinavium goeteborgense</name>
    <dbReference type="NCBI Taxonomy" id="1851514"/>
    <lineage>
        <taxon>Bacteria</taxon>
        <taxon>Pseudomonadati</taxon>
        <taxon>Pseudomonadota</taxon>
        <taxon>Gammaproteobacteria</taxon>
        <taxon>Enterobacterales</taxon>
        <taxon>Enterobacteriaceae</taxon>
        <taxon>Scandinavium</taxon>
    </lineage>
</organism>
<keyword evidence="1" id="KW-0732">Signal</keyword>
<dbReference type="Proteomes" id="UP000295530">
    <property type="component" value="Unassembled WGS sequence"/>
</dbReference>
<dbReference type="AlphaFoldDB" id="A0A4V3BMR1"/>
<gene>
    <name evidence="2" type="ORF">EC847_11753</name>
</gene>
<comment type="caution">
    <text evidence="2">The sequence shown here is derived from an EMBL/GenBank/DDBJ whole genome shotgun (WGS) entry which is preliminary data.</text>
</comment>
<keyword evidence="3" id="KW-1185">Reference proteome</keyword>
<evidence type="ECO:0000313" key="3">
    <source>
        <dbReference type="Proteomes" id="UP000295530"/>
    </source>
</evidence>
<sequence>MKAKLLTVVASMAILTGCATSVKPDTVKAANGSSVDILSIPALADLNKNRIADNKLREVTPTHATAGMGLAVLGALTGNINSGDFDKENYKGNTIDALTNPTDTVFTPKAKQNISQWLAANGNGYTYKQPLYIGHATWALIYNDATATDPAYQLKYKLIFYKRPEGGNMFSAFTVAECSPTPVEATLSDWRANNYARVTAETEKYMNSCLLELNNQLPRLLKK</sequence>